<protein>
    <submittedName>
        <fullName evidence="1">Uncharacterized protein</fullName>
    </submittedName>
</protein>
<organism evidence="1">
    <name type="scientific">Arundo donax</name>
    <name type="common">Giant reed</name>
    <name type="synonym">Donax arundinaceus</name>
    <dbReference type="NCBI Taxonomy" id="35708"/>
    <lineage>
        <taxon>Eukaryota</taxon>
        <taxon>Viridiplantae</taxon>
        <taxon>Streptophyta</taxon>
        <taxon>Embryophyta</taxon>
        <taxon>Tracheophyta</taxon>
        <taxon>Spermatophyta</taxon>
        <taxon>Magnoliopsida</taxon>
        <taxon>Liliopsida</taxon>
        <taxon>Poales</taxon>
        <taxon>Poaceae</taxon>
        <taxon>PACMAD clade</taxon>
        <taxon>Arundinoideae</taxon>
        <taxon>Arundineae</taxon>
        <taxon>Arundo</taxon>
    </lineage>
</organism>
<sequence length="29" mass="3395">MKYDLGVPNPNHLSCMHWMMQKTGMMSII</sequence>
<proteinExistence type="predicted"/>
<dbReference type="EMBL" id="GBRH01235896">
    <property type="protein sequence ID" value="JAD61999.1"/>
    <property type="molecule type" value="Transcribed_RNA"/>
</dbReference>
<reference evidence="1" key="1">
    <citation type="submission" date="2014-09" db="EMBL/GenBank/DDBJ databases">
        <authorList>
            <person name="Magalhaes I.L.F."/>
            <person name="Oliveira U."/>
            <person name="Santos F.R."/>
            <person name="Vidigal T.H.D.A."/>
            <person name="Brescovit A.D."/>
            <person name="Santos A.J."/>
        </authorList>
    </citation>
    <scope>NUCLEOTIDE SEQUENCE</scope>
    <source>
        <tissue evidence="1">Shoot tissue taken approximately 20 cm above the soil surface</tissue>
    </source>
</reference>
<dbReference type="AlphaFoldDB" id="A0A0A9BDG0"/>
<reference evidence="1" key="2">
    <citation type="journal article" date="2015" name="Data Brief">
        <title>Shoot transcriptome of the giant reed, Arundo donax.</title>
        <authorList>
            <person name="Barrero R.A."/>
            <person name="Guerrero F.D."/>
            <person name="Moolhuijzen P."/>
            <person name="Goolsby J.A."/>
            <person name="Tidwell J."/>
            <person name="Bellgard S.E."/>
            <person name="Bellgard M.I."/>
        </authorList>
    </citation>
    <scope>NUCLEOTIDE SEQUENCE</scope>
    <source>
        <tissue evidence="1">Shoot tissue taken approximately 20 cm above the soil surface</tissue>
    </source>
</reference>
<accession>A0A0A9BDG0</accession>
<name>A0A0A9BDG0_ARUDO</name>
<evidence type="ECO:0000313" key="1">
    <source>
        <dbReference type="EMBL" id="JAD61999.1"/>
    </source>
</evidence>